<dbReference type="InterPro" id="IPR050920">
    <property type="entry name" value="Nematode_rcpt-like_delta"/>
</dbReference>
<dbReference type="EMBL" id="CP090895">
    <property type="protein sequence ID" value="ULT88284.1"/>
    <property type="molecule type" value="Genomic_DNA"/>
</dbReference>
<protein>
    <submittedName>
        <fullName evidence="7">Uncharacterized protein</fullName>
    </submittedName>
</protein>
<feature type="transmembrane region" description="Helical" evidence="6">
    <location>
        <begin position="94"/>
        <end position="115"/>
    </location>
</feature>
<dbReference type="Pfam" id="PF10317">
    <property type="entry name" value="7TM_GPCR_Srd"/>
    <property type="match status" value="1"/>
</dbReference>
<feature type="transmembrane region" description="Helical" evidence="6">
    <location>
        <begin position="235"/>
        <end position="255"/>
    </location>
</feature>
<evidence type="ECO:0000256" key="2">
    <source>
        <dbReference type="ARBA" id="ARBA00009166"/>
    </source>
</evidence>
<reference evidence="7 8" key="1">
    <citation type="submission" date="2022-02" db="EMBL/GenBank/DDBJ databases">
        <title>Chromosome-level reference genomes for two strains of Caenorhabditis briggsae: an improved platform for comparative genomics.</title>
        <authorList>
            <person name="Stevens L."/>
            <person name="Andersen E.C."/>
        </authorList>
    </citation>
    <scope>NUCLEOTIDE SEQUENCE [LARGE SCALE GENOMIC DNA]</scope>
    <source>
        <strain evidence="7">QX1410_ONT</strain>
        <tissue evidence="7">Whole-organism</tissue>
    </source>
</reference>
<comment type="subcellular location">
    <subcellularLocation>
        <location evidence="1">Membrane</location>
        <topology evidence="1">Multi-pass membrane protein</topology>
    </subcellularLocation>
</comment>
<proteinExistence type="inferred from homology"/>
<dbReference type="KEGG" id="cbr:CBG_06709"/>
<evidence type="ECO:0000256" key="1">
    <source>
        <dbReference type="ARBA" id="ARBA00004141"/>
    </source>
</evidence>
<feature type="transmembrane region" description="Helical" evidence="6">
    <location>
        <begin position="127"/>
        <end position="146"/>
    </location>
</feature>
<evidence type="ECO:0000256" key="6">
    <source>
        <dbReference type="SAM" id="Phobius"/>
    </source>
</evidence>
<evidence type="ECO:0000313" key="8">
    <source>
        <dbReference type="Proteomes" id="UP000827892"/>
    </source>
</evidence>
<name>A0AAE9A1U4_CAEBR</name>
<organism evidence="7 8">
    <name type="scientific">Caenorhabditis briggsae</name>
    <dbReference type="NCBI Taxonomy" id="6238"/>
    <lineage>
        <taxon>Eukaryota</taxon>
        <taxon>Metazoa</taxon>
        <taxon>Ecdysozoa</taxon>
        <taxon>Nematoda</taxon>
        <taxon>Chromadorea</taxon>
        <taxon>Rhabditida</taxon>
        <taxon>Rhabditina</taxon>
        <taxon>Rhabditomorpha</taxon>
        <taxon>Rhabditoidea</taxon>
        <taxon>Rhabditidae</taxon>
        <taxon>Peloderinae</taxon>
        <taxon>Caenorhabditis</taxon>
    </lineage>
</organism>
<keyword evidence="4 6" id="KW-1133">Transmembrane helix</keyword>
<gene>
    <name evidence="7" type="ORF">L3Y34_007463</name>
</gene>
<evidence type="ECO:0000313" key="7">
    <source>
        <dbReference type="EMBL" id="ULT88284.1"/>
    </source>
</evidence>
<accession>A0AAE9A1U4</accession>
<comment type="similarity">
    <text evidence="2">Belongs to the nematode receptor-like protein srd family.</text>
</comment>
<feature type="transmembrane region" description="Helical" evidence="6">
    <location>
        <begin position="7"/>
        <end position="29"/>
    </location>
</feature>
<dbReference type="AlphaFoldDB" id="A0AAE9A1U4"/>
<feature type="transmembrane region" description="Helical" evidence="6">
    <location>
        <begin position="267"/>
        <end position="287"/>
    </location>
</feature>
<dbReference type="InterPro" id="IPR019421">
    <property type="entry name" value="7TM_GPCR_serpentine_rcpt_Srd"/>
</dbReference>
<dbReference type="SUPFAM" id="SSF81321">
    <property type="entry name" value="Family A G protein-coupled receptor-like"/>
    <property type="match status" value="1"/>
</dbReference>
<dbReference type="GO" id="GO:0016020">
    <property type="term" value="C:membrane"/>
    <property type="evidence" value="ECO:0007669"/>
    <property type="project" value="UniProtKB-SubCell"/>
</dbReference>
<dbReference type="Gene3D" id="1.20.1070.10">
    <property type="entry name" value="Rhodopsin 7-helix transmembrane proteins"/>
    <property type="match status" value="1"/>
</dbReference>
<sequence length="336" mass="38452">MNIFFEIWHWLWALFGCSFNLLLVYVAVFKTPKAIRSYATLIINFAITDFLECFLDWFTQLRLIPTPGDISLTYIANGPCQYINPFSCKLGISLLLHCLPHAVWSLLLSFGYRYYILHHSALSRMTLFKILLLIYIPSLFQGATYWSTLATKEQILPLAKKWFPDYQLETGVITGIVDTTNWVAAYGISHICLPIFPVYTSIFIFRRKIIKHLEENTQMMSSDTRAAHAQLLKALTFQALVPAFLGVSVICYILSQTGLVVSPILEYAIFSSFILMPTLSPFTYLCFVRPYRQFFMRVIRRSMFLPTRPIESSTKAARFDSGGQVSHFTNTGTAIC</sequence>
<evidence type="ECO:0000256" key="4">
    <source>
        <dbReference type="ARBA" id="ARBA00022989"/>
    </source>
</evidence>
<evidence type="ECO:0000256" key="3">
    <source>
        <dbReference type="ARBA" id="ARBA00022692"/>
    </source>
</evidence>
<dbReference type="Proteomes" id="UP000827892">
    <property type="component" value="Chromosome V"/>
</dbReference>
<feature type="transmembrane region" description="Helical" evidence="6">
    <location>
        <begin position="183"/>
        <end position="205"/>
    </location>
</feature>
<keyword evidence="3 6" id="KW-0812">Transmembrane</keyword>
<dbReference type="PANTHER" id="PTHR22945:SF40">
    <property type="entry name" value="SERPENTINE RECEPTOR, CLASS D (DELTA)-RELATED"/>
    <property type="match status" value="1"/>
</dbReference>
<dbReference type="PANTHER" id="PTHR22945">
    <property type="entry name" value="SERPENTINE RECEPTOR, CLASS D DELTA"/>
    <property type="match status" value="1"/>
</dbReference>
<keyword evidence="5 6" id="KW-0472">Membrane</keyword>
<evidence type="ECO:0000256" key="5">
    <source>
        <dbReference type="ARBA" id="ARBA00023136"/>
    </source>
</evidence>
<dbReference type="OMA" id="VRPYRQF"/>